<dbReference type="InterPro" id="IPR003833">
    <property type="entry name" value="CT_C_D"/>
</dbReference>
<dbReference type="GO" id="GO:0016787">
    <property type="term" value="F:hydrolase activity"/>
    <property type="evidence" value="ECO:0007669"/>
    <property type="project" value="UniProtKB-KW"/>
</dbReference>
<dbReference type="RefSeq" id="WP_249315906.1">
    <property type="nucleotide sequence ID" value="NZ_JACRSR010000001.1"/>
</dbReference>
<dbReference type="GO" id="GO:0005524">
    <property type="term" value="F:ATP binding"/>
    <property type="evidence" value="ECO:0007669"/>
    <property type="project" value="UniProtKB-KW"/>
</dbReference>
<feature type="domain" description="Carboxyltransferase" evidence="4">
    <location>
        <begin position="4"/>
        <end position="205"/>
    </location>
</feature>
<comment type="caution">
    <text evidence="5">The sequence shown here is derived from an EMBL/GenBank/DDBJ whole genome shotgun (WGS) entry which is preliminary data.</text>
</comment>
<evidence type="ECO:0000256" key="3">
    <source>
        <dbReference type="ARBA" id="ARBA00022840"/>
    </source>
</evidence>
<dbReference type="SMART" id="SM00796">
    <property type="entry name" value="AHS1"/>
    <property type="match status" value="1"/>
</dbReference>
<keyword evidence="3" id="KW-0067">ATP-binding</keyword>
<evidence type="ECO:0000259" key="4">
    <source>
        <dbReference type="SMART" id="SM00796"/>
    </source>
</evidence>
<dbReference type="Pfam" id="PF02682">
    <property type="entry name" value="CT_C_D"/>
    <property type="match status" value="1"/>
</dbReference>
<dbReference type="AlphaFoldDB" id="A0A926D5Q3"/>
<keyword evidence="6" id="KW-1185">Reference proteome</keyword>
<name>A0A926D5Q3_9FIRM</name>
<evidence type="ECO:0000313" key="6">
    <source>
        <dbReference type="Proteomes" id="UP000623172"/>
    </source>
</evidence>
<organism evidence="5 6">
    <name type="scientific">Gehongia tenuis</name>
    <dbReference type="NCBI Taxonomy" id="2763655"/>
    <lineage>
        <taxon>Bacteria</taxon>
        <taxon>Bacillati</taxon>
        <taxon>Bacillota</taxon>
        <taxon>Clostridia</taxon>
        <taxon>Christensenellales</taxon>
        <taxon>Christensenellaceae</taxon>
        <taxon>Gehongia</taxon>
    </lineage>
</organism>
<evidence type="ECO:0000313" key="5">
    <source>
        <dbReference type="EMBL" id="MBC8531359.1"/>
    </source>
</evidence>
<protein>
    <submittedName>
        <fullName evidence="5">Allophanate hydrolase subunit 1</fullName>
    </submittedName>
</protein>
<dbReference type="SUPFAM" id="SSF160467">
    <property type="entry name" value="PH0987 N-terminal domain-like"/>
    <property type="match status" value="1"/>
</dbReference>
<dbReference type="InterPro" id="IPR010016">
    <property type="entry name" value="PxpB"/>
</dbReference>
<keyword evidence="1" id="KW-0547">Nucleotide-binding</keyword>
<dbReference type="SUPFAM" id="SSF50891">
    <property type="entry name" value="Cyclophilin-like"/>
    <property type="match status" value="1"/>
</dbReference>
<gene>
    <name evidence="5" type="ORF">H8696_05795</name>
</gene>
<dbReference type="InterPro" id="IPR029000">
    <property type="entry name" value="Cyclophilin-like_dom_sf"/>
</dbReference>
<dbReference type="PANTHER" id="PTHR34698">
    <property type="entry name" value="5-OXOPROLINASE SUBUNIT B"/>
    <property type="match status" value="1"/>
</dbReference>
<accession>A0A926D5Q3</accession>
<dbReference type="PANTHER" id="PTHR34698:SF2">
    <property type="entry name" value="5-OXOPROLINASE SUBUNIT B"/>
    <property type="match status" value="1"/>
</dbReference>
<proteinExistence type="predicted"/>
<keyword evidence="2 5" id="KW-0378">Hydrolase</keyword>
<reference evidence="5" key="1">
    <citation type="submission" date="2020-08" db="EMBL/GenBank/DDBJ databases">
        <title>Genome public.</title>
        <authorList>
            <person name="Liu C."/>
            <person name="Sun Q."/>
        </authorList>
    </citation>
    <scope>NUCLEOTIDE SEQUENCE</scope>
    <source>
        <strain evidence="5">NSJ-53</strain>
    </source>
</reference>
<dbReference type="Proteomes" id="UP000623172">
    <property type="component" value="Unassembled WGS sequence"/>
</dbReference>
<evidence type="ECO:0000256" key="1">
    <source>
        <dbReference type="ARBA" id="ARBA00022741"/>
    </source>
</evidence>
<dbReference type="Gene3D" id="2.40.100.10">
    <property type="entry name" value="Cyclophilin-like"/>
    <property type="match status" value="1"/>
</dbReference>
<evidence type="ECO:0000256" key="2">
    <source>
        <dbReference type="ARBA" id="ARBA00022801"/>
    </source>
</evidence>
<sequence length="242" mass="27981">MQEVTIRCAGDKAVLVEFENEISLKVNGKVRSLKYALEQAPFPGMMELIPTYRALLIQYDPLVVRSQRVIALVEERLDQLASVSLPKAMVTEIPVIYDEEFADDIEEIAKLENKSIEEIIRIHSQSDYYVYMLGFSPGHPYTARFENPFSFKRREAPRVRIPGGKIVVQLALSDIIPFSQPCGWNIIGATPILPCDYRKRDPFLLRAGQWIRHIPIERDEYMQIKRQVELGEYTCKTYEKEL</sequence>
<dbReference type="Gene3D" id="3.30.1360.40">
    <property type="match status" value="1"/>
</dbReference>
<dbReference type="EMBL" id="JACRSR010000001">
    <property type="protein sequence ID" value="MBC8531359.1"/>
    <property type="molecule type" value="Genomic_DNA"/>
</dbReference>